<feature type="binding site" evidence="4">
    <location>
        <position position="265"/>
    </location>
    <ligand>
        <name>NAD(+)</name>
        <dbReference type="ChEBI" id="CHEBI:57540"/>
    </ligand>
</feature>
<comment type="caution">
    <text evidence="8">The sequence shown here is derived from an EMBL/GenBank/DDBJ whole genome shotgun (WGS) entry which is preliminary data.</text>
</comment>
<feature type="binding site" evidence="4">
    <location>
        <position position="51"/>
    </location>
    <ligand>
        <name>FAD</name>
        <dbReference type="ChEBI" id="CHEBI:57692"/>
    </ligand>
</feature>
<comment type="cofactor">
    <cofactor evidence="4">
        <name>FAD</name>
        <dbReference type="ChEBI" id="CHEBI:57692"/>
    </cofactor>
    <text evidence="4">Binds 1 FAD per subunit.</text>
</comment>
<accession>A0A2A9CTT0</accession>
<dbReference type="InterPro" id="IPR001100">
    <property type="entry name" value="Pyr_nuc-diS_OxRdtase"/>
</dbReference>
<evidence type="ECO:0000256" key="4">
    <source>
        <dbReference type="PIRSR" id="PIRSR000350-3"/>
    </source>
</evidence>
<dbReference type="PIRSF" id="PIRSF000350">
    <property type="entry name" value="Mercury_reductase_MerA"/>
    <property type="match status" value="1"/>
</dbReference>
<dbReference type="PANTHER" id="PTHR43014">
    <property type="entry name" value="MERCURIC REDUCTASE"/>
    <property type="match status" value="1"/>
</dbReference>
<evidence type="ECO:0000256" key="5">
    <source>
        <dbReference type="PIRSR" id="PIRSR000350-4"/>
    </source>
</evidence>
<evidence type="ECO:0000256" key="3">
    <source>
        <dbReference type="ARBA" id="ARBA00022827"/>
    </source>
</evidence>
<proteinExistence type="inferred from homology"/>
<keyword evidence="2" id="KW-0285">Flavoprotein</keyword>
<dbReference type="EMBL" id="PDJC01000001">
    <property type="protein sequence ID" value="PFG17788.1"/>
    <property type="molecule type" value="Genomic_DNA"/>
</dbReference>
<keyword evidence="8" id="KW-0670">Pyruvate</keyword>
<evidence type="ECO:0000256" key="1">
    <source>
        <dbReference type="ARBA" id="ARBA00007532"/>
    </source>
</evidence>
<keyword evidence="4" id="KW-0520">NAD</keyword>
<dbReference type="InterPro" id="IPR004099">
    <property type="entry name" value="Pyr_nucl-diS_OxRdtase_dimer"/>
</dbReference>
<keyword evidence="3 4" id="KW-0274">FAD</keyword>
<dbReference type="GO" id="GO:0003955">
    <property type="term" value="F:NAD(P)H dehydrogenase (quinone) activity"/>
    <property type="evidence" value="ECO:0007669"/>
    <property type="project" value="TreeGrafter"/>
</dbReference>
<dbReference type="InterPro" id="IPR023753">
    <property type="entry name" value="FAD/NAD-binding_dom"/>
</dbReference>
<evidence type="ECO:0000313" key="9">
    <source>
        <dbReference type="Proteomes" id="UP000226079"/>
    </source>
</evidence>
<comment type="similarity">
    <text evidence="1">Belongs to the class-I pyridine nucleotide-disulfide oxidoreductase family.</text>
</comment>
<feature type="domain" description="FAD/NAD(P)-binding" evidence="7">
    <location>
        <begin position="6"/>
        <end position="319"/>
    </location>
</feature>
<dbReference type="PRINTS" id="PR00411">
    <property type="entry name" value="PNDRDTASEI"/>
</dbReference>
<feature type="domain" description="Pyridine nucleotide-disulphide oxidoreductase dimerisation" evidence="6">
    <location>
        <begin position="339"/>
        <end position="445"/>
    </location>
</feature>
<feature type="binding site" evidence="4">
    <location>
        <begin position="178"/>
        <end position="185"/>
    </location>
    <ligand>
        <name>NAD(+)</name>
        <dbReference type="ChEBI" id="CHEBI:57540"/>
    </ligand>
</feature>
<evidence type="ECO:0000259" key="7">
    <source>
        <dbReference type="Pfam" id="PF07992"/>
    </source>
</evidence>
<dbReference type="InterPro" id="IPR036188">
    <property type="entry name" value="FAD/NAD-bd_sf"/>
</dbReference>
<gene>
    <name evidence="8" type="ORF">ATK74_2364</name>
</gene>
<keyword evidence="4" id="KW-0547">Nucleotide-binding</keyword>
<name>A0A2A9CTT0_9ACTN</name>
<dbReference type="Pfam" id="PF02852">
    <property type="entry name" value="Pyr_redox_dim"/>
    <property type="match status" value="1"/>
</dbReference>
<dbReference type="Pfam" id="PF07992">
    <property type="entry name" value="Pyr_redox_2"/>
    <property type="match status" value="1"/>
</dbReference>
<evidence type="ECO:0000259" key="6">
    <source>
        <dbReference type="Pfam" id="PF02852"/>
    </source>
</evidence>
<keyword evidence="9" id="KW-1185">Reference proteome</keyword>
<dbReference type="InterPro" id="IPR016156">
    <property type="entry name" value="FAD/NAD-linked_Rdtase_dimer_sf"/>
</dbReference>
<feature type="disulfide bond" description="Redox-active" evidence="5">
    <location>
        <begin position="42"/>
        <end position="47"/>
    </location>
</feature>
<reference evidence="8 9" key="1">
    <citation type="submission" date="2017-10" db="EMBL/GenBank/DDBJ databases">
        <title>Sequencing the genomes of 1000 actinobacteria strains.</title>
        <authorList>
            <person name="Klenk H.-P."/>
        </authorList>
    </citation>
    <scope>NUCLEOTIDE SEQUENCE [LARGE SCALE GENOMIC DNA]</scope>
    <source>
        <strain evidence="8 9">DSM 15597</strain>
    </source>
</reference>
<evidence type="ECO:0000256" key="2">
    <source>
        <dbReference type="ARBA" id="ARBA00022630"/>
    </source>
</evidence>
<dbReference type="PANTHER" id="PTHR43014:SF2">
    <property type="entry name" value="MERCURIC REDUCTASE"/>
    <property type="match status" value="1"/>
</dbReference>
<dbReference type="Gene3D" id="3.30.390.30">
    <property type="match status" value="1"/>
</dbReference>
<organism evidence="8 9">
    <name type="scientific">Propionicimonas paludicola</name>
    <dbReference type="NCBI Taxonomy" id="185243"/>
    <lineage>
        <taxon>Bacteria</taxon>
        <taxon>Bacillati</taxon>
        <taxon>Actinomycetota</taxon>
        <taxon>Actinomycetes</taxon>
        <taxon>Propionibacteriales</taxon>
        <taxon>Nocardioidaceae</taxon>
        <taxon>Propionicimonas</taxon>
    </lineage>
</organism>
<dbReference type="Gene3D" id="3.50.50.60">
    <property type="entry name" value="FAD/NAD(P)-binding domain"/>
    <property type="match status" value="2"/>
</dbReference>
<feature type="binding site" evidence="4">
    <location>
        <position position="304"/>
    </location>
    <ligand>
        <name>FAD</name>
        <dbReference type="ChEBI" id="CHEBI:57692"/>
    </ligand>
</feature>
<dbReference type="SUPFAM" id="SSF55424">
    <property type="entry name" value="FAD/NAD-linked reductases, dimerisation (C-terminal) domain"/>
    <property type="match status" value="1"/>
</dbReference>
<dbReference type="Proteomes" id="UP000226079">
    <property type="component" value="Unassembled WGS sequence"/>
</dbReference>
<dbReference type="RefSeq" id="WP_098461190.1">
    <property type="nucleotide sequence ID" value="NZ_PDJC01000001.1"/>
</dbReference>
<protein>
    <submittedName>
        <fullName evidence="8">Pyruvate/2-oxoglutarate dehydrogenase complex dihydrolipoamide dehydrogenase (E3) component</fullName>
    </submittedName>
</protein>
<dbReference type="AlphaFoldDB" id="A0A2A9CTT0"/>
<dbReference type="PRINTS" id="PR00368">
    <property type="entry name" value="FADPNR"/>
</dbReference>
<dbReference type="SUPFAM" id="SSF51905">
    <property type="entry name" value="FAD/NAD(P)-binding domain"/>
    <property type="match status" value="1"/>
</dbReference>
<evidence type="ECO:0000313" key="8">
    <source>
        <dbReference type="EMBL" id="PFG17788.1"/>
    </source>
</evidence>
<dbReference type="OrthoDB" id="4763248at2"/>
<dbReference type="GO" id="GO:0050660">
    <property type="term" value="F:flavin adenine dinucleotide binding"/>
    <property type="evidence" value="ECO:0007669"/>
    <property type="project" value="TreeGrafter"/>
</dbReference>
<sequence length="457" mass="47381">MSPDADVIVVGLGVAGEAIAGKLAEAGLSVIGIEAELVGGECPYWGCIPTKMMIRAADALAEARRVGDLAGSAEVHSDWSLVAERIRSEATDNWNDQVAVDRLTDKGMRFLRGRATIRSTTQVEVPSVGTLTAGQALVVTTGTTSAIPPIPGLADVPYWTNRDAVKAETLPGELLIIGAGAIGTEIGQAWARFGVKVTLLDAADRPLAQEEAESGALLAEVLAAEGIELRLGVGIAKVSHDDSGFTVELADGSSVHGEKLLVATGRKPTLDADTWQALGLTGKPGTLPTDEQLRVGHGVWAAGDITGHGAFTHMATYQADIVAASILGEPIAGADYRAVPRVAFTDPEIGAVGMTEKQAREAGYAVQTGSAQLPSTSRGWIHKVGNAGFIKLVADTDADVLLGATTAGPNGGEILGALAVAVHARVPISTLETMIYAYPTFHRGILDAVRDLRAAQR</sequence>